<keyword evidence="3 7" id="KW-0378">Hydrolase</keyword>
<evidence type="ECO:0000256" key="1">
    <source>
        <dbReference type="ARBA" id="ARBA00001936"/>
    </source>
</evidence>
<protein>
    <submittedName>
        <fullName evidence="7">NUDIX hydrolase</fullName>
    </submittedName>
</protein>
<dbReference type="InterPro" id="IPR000086">
    <property type="entry name" value="NUDIX_hydrolase_dom"/>
</dbReference>
<sequence>MSDCQNNFKSRRKSKKCNQPITSYGLLLFSYENETPVFLLYQRRDTFEYMDFLRGIWNSESQFPVLFSLMSYEERKRIREYTFQELWDDLWVDKHGHIYQDGYPKAKKKYDSIRDRIPFLLDTISSYICEPPWGFPKGKKNGYYEIPINCALREFNEETKLSTDSIIIIKPDPFIEQFKGSNGKTYATHYFLAEMPKPLKSQSCPTPRCIRKQTISEEASKVEWFKVDEACSHLNERRQSILRSALEMIQTKPLKE</sequence>
<dbReference type="GO" id="GO:0004081">
    <property type="term" value="F:bis(5'-nucleosyl)-tetraphosphatase (asymmetrical) activity"/>
    <property type="evidence" value="ECO:0007669"/>
    <property type="project" value="TreeGrafter"/>
</dbReference>
<gene>
    <name evidence="7" type="ORF">LCMAC102_03610</name>
</gene>
<dbReference type="Pfam" id="PF00293">
    <property type="entry name" value="NUDIX"/>
    <property type="match status" value="1"/>
</dbReference>
<accession>A0A481YVP1</accession>
<evidence type="ECO:0000313" key="7">
    <source>
        <dbReference type="EMBL" id="QBK86566.1"/>
    </source>
</evidence>
<dbReference type="EMBL" id="MK500334">
    <property type="protein sequence ID" value="QBK86566.1"/>
    <property type="molecule type" value="Genomic_DNA"/>
</dbReference>
<dbReference type="GO" id="GO:0006167">
    <property type="term" value="P:AMP biosynthetic process"/>
    <property type="evidence" value="ECO:0007669"/>
    <property type="project" value="TreeGrafter"/>
</dbReference>
<dbReference type="GO" id="GO:0006754">
    <property type="term" value="P:ATP biosynthetic process"/>
    <property type="evidence" value="ECO:0007669"/>
    <property type="project" value="TreeGrafter"/>
</dbReference>
<evidence type="ECO:0000256" key="3">
    <source>
        <dbReference type="ARBA" id="ARBA00022801"/>
    </source>
</evidence>
<keyword evidence="5" id="KW-0464">Manganese</keyword>
<dbReference type="SUPFAM" id="SSF55811">
    <property type="entry name" value="Nudix"/>
    <property type="match status" value="1"/>
</dbReference>
<evidence type="ECO:0000256" key="2">
    <source>
        <dbReference type="ARBA" id="ARBA00001946"/>
    </source>
</evidence>
<dbReference type="PROSITE" id="PS51462">
    <property type="entry name" value="NUDIX"/>
    <property type="match status" value="1"/>
</dbReference>
<feature type="domain" description="Nudix hydrolase" evidence="6">
    <location>
        <begin position="19"/>
        <end position="247"/>
    </location>
</feature>
<evidence type="ECO:0000259" key="6">
    <source>
        <dbReference type="PROSITE" id="PS51462"/>
    </source>
</evidence>
<dbReference type="PANTHER" id="PTHR21340:SF0">
    <property type="entry name" value="BIS(5'-NUCLEOSYL)-TETRAPHOSPHATASE [ASYMMETRICAL]"/>
    <property type="match status" value="1"/>
</dbReference>
<keyword evidence="4" id="KW-0460">Magnesium</keyword>
<evidence type="ECO:0000256" key="4">
    <source>
        <dbReference type="ARBA" id="ARBA00022842"/>
    </source>
</evidence>
<comment type="cofactor">
    <cofactor evidence="1">
        <name>Mn(2+)</name>
        <dbReference type="ChEBI" id="CHEBI:29035"/>
    </cofactor>
</comment>
<dbReference type="Gene3D" id="3.90.79.10">
    <property type="entry name" value="Nucleoside Triphosphate Pyrophosphohydrolase"/>
    <property type="match status" value="1"/>
</dbReference>
<organism evidence="7">
    <name type="scientific">Marseillevirus LCMAC102</name>
    <dbReference type="NCBI Taxonomy" id="2506603"/>
    <lineage>
        <taxon>Viruses</taxon>
        <taxon>Varidnaviria</taxon>
        <taxon>Bamfordvirae</taxon>
        <taxon>Nucleocytoviricota</taxon>
        <taxon>Megaviricetes</taxon>
        <taxon>Pimascovirales</taxon>
        <taxon>Pimascovirales incertae sedis</taxon>
        <taxon>Marseilleviridae</taxon>
    </lineage>
</organism>
<name>A0A481YVP1_9VIRU</name>
<dbReference type="PANTHER" id="PTHR21340">
    <property type="entry name" value="DIADENOSINE 5,5-P1,P4-TETRAPHOSPHATE PYROPHOSPHOHYDROLASE MUTT"/>
    <property type="match status" value="1"/>
</dbReference>
<evidence type="ECO:0000256" key="5">
    <source>
        <dbReference type="ARBA" id="ARBA00023211"/>
    </source>
</evidence>
<reference evidence="7" key="1">
    <citation type="journal article" date="2019" name="MBio">
        <title>Virus Genomes from Deep Sea Sediments Expand the Ocean Megavirome and Support Independent Origins of Viral Gigantism.</title>
        <authorList>
            <person name="Backstrom D."/>
            <person name="Yutin N."/>
            <person name="Jorgensen S.L."/>
            <person name="Dharamshi J."/>
            <person name="Homa F."/>
            <person name="Zaremba-Niedwiedzka K."/>
            <person name="Spang A."/>
            <person name="Wolf Y.I."/>
            <person name="Koonin E.V."/>
            <person name="Ettema T.J."/>
        </authorList>
    </citation>
    <scope>NUCLEOTIDE SEQUENCE</scope>
</reference>
<dbReference type="InterPro" id="IPR015797">
    <property type="entry name" value="NUDIX_hydrolase-like_dom_sf"/>
</dbReference>
<proteinExistence type="predicted"/>
<comment type="cofactor">
    <cofactor evidence="2">
        <name>Mg(2+)</name>
        <dbReference type="ChEBI" id="CHEBI:18420"/>
    </cofactor>
</comment>
<dbReference type="InterPro" id="IPR051325">
    <property type="entry name" value="Nudix_hydrolase_domain"/>
</dbReference>